<dbReference type="AlphaFoldDB" id="A0A1E3WCF3"/>
<sequence length="64" mass="6888">MEKGELKNIAADLDALKKLMVLSLVQKGFKQKQLASVLAISEGTLSSMFPKGLLKEAKGLSPDE</sequence>
<evidence type="ECO:0000313" key="1">
    <source>
        <dbReference type="EMBL" id="ODS03410.1"/>
    </source>
</evidence>
<evidence type="ECO:0000313" key="2">
    <source>
        <dbReference type="Proteomes" id="UP000095042"/>
    </source>
</evidence>
<comment type="caution">
    <text evidence="1">The sequence shown here is derived from an EMBL/GenBank/DDBJ whole genome shotgun (WGS) entry which is preliminary data.</text>
</comment>
<name>A0A1E3WCF3_9HYPH</name>
<protein>
    <recommendedName>
        <fullName evidence="3">HTH cro/C1-type domain-containing protein</fullName>
    </recommendedName>
</protein>
<dbReference type="OrthoDB" id="5704033at2"/>
<gene>
    <name evidence="1" type="ORF">AUC71_00925</name>
</gene>
<dbReference type="Proteomes" id="UP000095042">
    <property type="component" value="Unassembled WGS sequence"/>
</dbReference>
<proteinExistence type="predicted"/>
<organism evidence="1 2">
    <name type="scientific">Methyloceanibacter marginalis</name>
    <dbReference type="NCBI Taxonomy" id="1774971"/>
    <lineage>
        <taxon>Bacteria</taxon>
        <taxon>Pseudomonadati</taxon>
        <taxon>Pseudomonadota</taxon>
        <taxon>Alphaproteobacteria</taxon>
        <taxon>Hyphomicrobiales</taxon>
        <taxon>Hyphomicrobiaceae</taxon>
        <taxon>Methyloceanibacter</taxon>
    </lineage>
</organism>
<dbReference type="RefSeq" id="WP_069623389.1">
    <property type="nucleotide sequence ID" value="NZ_LPWD01000113.1"/>
</dbReference>
<keyword evidence="2" id="KW-1185">Reference proteome</keyword>
<dbReference type="EMBL" id="LPWD01000113">
    <property type="protein sequence ID" value="ODS03410.1"/>
    <property type="molecule type" value="Genomic_DNA"/>
</dbReference>
<evidence type="ECO:0008006" key="3">
    <source>
        <dbReference type="Google" id="ProtNLM"/>
    </source>
</evidence>
<accession>A0A1E3WCF3</accession>
<reference evidence="1 2" key="1">
    <citation type="journal article" date="2016" name="Environ. Microbiol.">
        <title>New Methyloceanibacter diversity from North Sea sediments includes methanotroph containing solely the soluble methane monooxygenase.</title>
        <authorList>
            <person name="Vekeman B."/>
            <person name="Kerckhof F.M."/>
            <person name="Cremers G."/>
            <person name="de Vos P."/>
            <person name="Vandamme P."/>
            <person name="Boon N."/>
            <person name="Op den Camp H.J."/>
            <person name="Heylen K."/>
        </authorList>
    </citation>
    <scope>NUCLEOTIDE SEQUENCE [LARGE SCALE GENOMIC DNA]</scope>
    <source>
        <strain evidence="1 2">R-67177</strain>
    </source>
</reference>